<dbReference type="Pfam" id="PF00249">
    <property type="entry name" value="Myb_DNA-binding"/>
    <property type="match status" value="2"/>
</dbReference>
<dbReference type="Proteomes" id="UP000265566">
    <property type="component" value="Chromosome 4"/>
</dbReference>
<dbReference type="GO" id="GO:0003700">
    <property type="term" value="F:DNA-binding transcription factor activity"/>
    <property type="evidence" value="ECO:0007669"/>
    <property type="project" value="InterPro"/>
</dbReference>
<proteinExistence type="predicted"/>
<protein>
    <submittedName>
        <fullName evidence="10">Putative transcription factor MYB-HB-like family</fullName>
    </submittedName>
</protein>
<dbReference type="CDD" id="cd00167">
    <property type="entry name" value="SANT"/>
    <property type="match status" value="2"/>
</dbReference>
<dbReference type="Gramene" id="rna23299">
    <property type="protein sequence ID" value="RHN60904.1"/>
    <property type="gene ID" value="gene23299"/>
</dbReference>
<keyword evidence="4" id="KW-0238">DNA-binding</keyword>
<name>A0A396I9J5_MEDTR</name>
<feature type="domain" description="Myb-like" evidence="8">
    <location>
        <begin position="4"/>
        <end position="63"/>
    </location>
</feature>
<dbReference type="InterPro" id="IPR017930">
    <property type="entry name" value="Myb_dom"/>
</dbReference>
<evidence type="ECO:0000256" key="1">
    <source>
        <dbReference type="ARBA" id="ARBA00004123"/>
    </source>
</evidence>
<dbReference type="InterPro" id="IPR001005">
    <property type="entry name" value="SANT/Myb"/>
</dbReference>
<dbReference type="PANTHER" id="PTHR45675">
    <property type="entry name" value="MYB TRANSCRIPTION FACTOR-RELATED-RELATED"/>
    <property type="match status" value="1"/>
</dbReference>
<keyword evidence="3" id="KW-0805">Transcription regulation</keyword>
<dbReference type="OMA" id="YFNFPPL"/>
<dbReference type="SUPFAM" id="SSF46689">
    <property type="entry name" value="Homeodomain-like"/>
    <property type="match status" value="1"/>
</dbReference>
<dbReference type="PROSITE" id="PS50090">
    <property type="entry name" value="MYB_LIKE"/>
    <property type="match status" value="2"/>
</dbReference>
<comment type="subcellular location">
    <subcellularLocation>
        <location evidence="1">Nucleus</location>
    </subcellularLocation>
</comment>
<dbReference type="PROSITE" id="PS51294">
    <property type="entry name" value="HTH_MYB"/>
    <property type="match status" value="2"/>
</dbReference>
<reference evidence="10" key="1">
    <citation type="journal article" date="2018" name="Nat. Plants">
        <title>Whole-genome landscape of Medicago truncatula symbiotic genes.</title>
        <authorList>
            <person name="Pecrix Y."/>
            <person name="Gamas P."/>
            <person name="Carrere S."/>
        </authorList>
    </citation>
    <scope>NUCLEOTIDE SEQUENCE</scope>
    <source>
        <tissue evidence="10">Leaves</tissue>
    </source>
</reference>
<evidence type="ECO:0000313" key="10">
    <source>
        <dbReference type="EMBL" id="RHN60904.1"/>
    </source>
</evidence>
<comment type="caution">
    <text evidence="10">The sequence shown here is derived from an EMBL/GenBank/DDBJ whole genome shotgun (WGS) entry which is preliminary data.</text>
</comment>
<dbReference type="GO" id="GO:0005634">
    <property type="term" value="C:nucleus"/>
    <property type="evidence" value="ECO:0007669"/>
    <property type="project" value="UniProtKB-SubCell"/>
</dbReference>
<dbReference type="InterPro" id="IPR009057">
    <property type="entry name" value="Homeodomain-like_sf"/>
</dbReference>
<keyword evidence="6" id="KW-0539">Nucleus</keyword>
<dbReference type="PANTHER" id="PTHR45675:SF82">
    <property type="entry name" value="MYB TRANSCRIPTION FACTOR"/>
    <property type="match status" value="1"/>
</dbReference>
<evidence type="ECO:0000259" key="9">
    <source>
        <dbReference type="PROSITE" id="PS51294"/>
    </source>
</evidence>
<evidence type="ECO:0000256" key="5">
    <source>
        <dbReference type="ARBA" id="ARBA00023163"/>
    </source>
</evidence>
<gene>
    <name evidence="10" type="ORF">MtrunA17_Chr4g0030881</name>
</gene>
<feature type="domain" description="HTH myb-type" evidence="9">
    <location>
        <begin position="64"/>
        <end position="118"/>
    </location>
</feature>
<dbReference type="FunFam" id="1.10.10.60:FF:000259">
    <property type="entry name" value="MYB transcription factor"/>
    <property type="match status" value="1"/>
</dbReference>
<dbReference type="AlphaFoldDB" id="A0A396I9J5"/>
<feature type="region of interest" description="Disordered" evidence="7">
    <location>
        <begin position="115"/>
        <end position="165"/>
    </location>
</feature>
<dbReference type="EMBL" id="PSQE01000004">
    <property type="protein sequence ID" value="RHN60904.1"/>
    <property type="molecule type" value="Genomic_DNA"/>
</dbReference>
<keyword evidence="5" id="KW-0804">Transcription</keyword>
<dbReference type="SMART" id="SM00717">
    <property type="entry name" value="SANT"/>
    <property type="match status" value="2"/>
</dbReference>
<feature type="domain" description="HTH myb-type" evidence="9">
    <location>
        <begin position="8"/>
        <end position="63"/>
    </location>
</feature>
<organism evidence="10">
    <name type="scientific">Medicago truncatula</name>
    <name type="common">Barrel medic</name>
    <name type="synonym">Medicago tribuloides</name>
    <dbReference type="NCBI Taxonomy" id="3880"/>
    <lineage>
        <taxon>Eukaryota</taxon>
        <taxon>Viridiplantae</taxon>
        <taxon>Streptophyta</taxon>
        <taxon>Embryophyta</taxon>
        <taxon>Tracheophyta</taxon>
        <taxon>Spermatophyta</taxon>
        <taxon>Magnoliopsida</taxon>
        <taxon>eudicotyledons</taxon>
        <taxon>Gunneridae</taxon>
        <taxon>Pentapetalae</taxon>
        <taxon>rosids</taxon>
        <taxon>fabids</taxon>
        <taxon>Fabales</taxon>
        <taxon>Fabaceae</taxon>
        <taxon>Papilionoideae</taxon>
        <taxon>50 kb inversion clade</taxon>
        <taxon>NPAAA clade</taxon>
        <taxon>Hologalegina</taxon>
        <taxon>IRL clade</taxon>
        <taxon>Trifolieae</taxon>
        <taxon>Medicago</taxon>
    </lineage>
</organism>
<evidence type="ECO:0000256" key="4">
    <source>
        <dbReference type="ARBA" id="ARBA00023125"/>
    </source>
</evidence>
<dbReference type="GO" id="GO:0043565">
    <property type="term" value="F:sequence-specific DNA binding"/>
    <property type="evidence" value="ECO:0007669"/>
    <property type="project" value="InterPro"/>
</dbReference>
<sequence length="260" mass="30176">MVSQEISRKGPWTEQEDYKLAYFVGLFGDRRWDFIAKVSGLKVAGESLSRSGKSCRLRWVNYLHPDLKRGKMTPQEERLVMELHSKWGNRWSRIARKLPGRTDNEIKNYWRTHMRKKRAQEKKHATPSISSSPDQSSSCQSSHFSNSNHGVDSHASNKESEEENYQVQEIEQGYSMDDIWKDIAMSEDDINVLQPDFDGTSEENSNNLSCPIMPSTSSWDYSYLDPLWVMDEEESKMLFPPIGDQYFSFYDQQGNTFLTG</sequence>
<evidence type="ECO:0000256" key="6">
    <source>
        <dbReference type="ARBA" id="ARBA00023242"/>
    </source>
</evidence>
<feature type="compositionally biased region" description="Low complexity" evidence="7">
    <location>
        <begin position="128"/>
        <end position="147"/>
    </location>
</feature>
<evidence type="ECO:0000256" key="2">
    <source>
        <dbReference type="ARBA" id="ARBA00022737"/>
    </source>
</evidence>
<evidence type="ECO:0000256" key="7">
    <source>
        <dbReference type="SAM" id="MobiDB-lite"/>
    </source>
</evidence>
<dbReference type="InterPro" id="IPR044676">
    <property type="entry name" value="EOBI/EOBII-like_plant"/>
</dbReference>
<accession>A0A396I9J5</accession>
<evidence type="ECO:0000256" key="3">
    <source>
        <dbReference type="ARBA" id="ARBA00023015"/>
    </source>
</evidence>
<feature type="domain" description="Myb-like" evidence="8">
    <location>
        <begin position="64"/>
        <end position="114"/>
    </location>
</feature>
<dbReference type="Gene3D" id="1.10.10.60">
    <property type="entry name" value="Homeodomain-like"/>
    <property type="match status" value="2"/>
</dbReference>
<evidence type="ECO:0000259" key="8">
    <source>
        <dbReference type="PROSITE" id="PS50090"/>
    </source>
</evidence>
<keyword evidence="2" id="KW-0677">Repeat</keyword>